<dbReference type="InterPro" id="IPR011006">
    <property type="entry name" value="CheY-like_superfamily"/>
</dbReference>
<dbReference type="SMART" id="SM00448">
    <property type="entry name" value="REC"/>
    <property type="match status" value="1"/>
</dbReference>
<keyword evidence="7" id="KW-0804">Transcription</keyword>
<dbReference type="Gene3D" id="3.40.50.2300">
    <property type="match status" value="1"/>
</dbReference>
<feature type="modified residue" description="4-aspartylphosphate" evidence="8">
    <location>
        <position position="55"/>
    </location>
</feature>
<dbReference type="InterPro" id="IPR001789">
    <property type="entry name" value="Sig_transdc_resp-reg_receiver"/>
</dbReference>
<dbReference type="Gene3D" id="1.10.10.60">
    <property type="entry name" value="Homeodomain-like"/>
    <property type="match status" value="2"/>
</dbReference>
<dbReference type="InterPro" id="IPR018062">
    <property type="entry name" value="HTH_AraC-typ_CS"/>
</dbReference>
<dbReference type="AlphaFoldDB" id="A0A5D0CRY0"/>
<dbReference type="EMBL" id="VSDO01000003">
    <property type="protein sequence ID" value="TYA12074.1"/>
    <property type="molecule type" value="Genomic_DNA"/>
</dbReference>
<dbReference type="PANTHER" id="PTHR42713">
    <property type="entry name" value="HISTIDINE KINASE-RELATED"/>
    <property type="match status" value="1"/>
</dbReference>
<evidence type="ECO:0000259" key="10">
    <source>
        <dbReference type="PROSITE" id="PS50110"/>
    </source>
</evidence>
<evidence type="ECO:0000256" key="8">
    <source>
        <dbReference type="PROSITE-ProRule" id="PRU00169"/>
    </source>
</evidence>
<name>A0A5D0CRY0_9BACL</name>
<dbReference type="PRINTS" id="PR00032">
    <property type="entry name" value="HTHARAC"/>
</dbReference>
<evidence type="ECO:0000256" key="4">
    <source>
        <dbReference type="ARBA" id="ARBA00023012"/>
    </source>
</evidence>
<keyword evidence="12" id="KW-1185">Reference proteome</keyword>
<evidence type="ECO:0000313" key="12">
    <source>
        <dbReference type="Proteomes" id="UP000325218"/>
    </source>
</evidence>
<keyword evidence="2" id="KW-0963">Cytoplasm</keyword>
<reference evidence="11 12" key="1">
    <citation type="submission" date="2019-08" db="EMBL/GenBank/DDBJ databases">
        <title>Genome sequencing of Paenibacillus faecis DSM 23593(T).</title>
        <authorList>
            <person name="Kook J.-K."/>
            <person name="Park S.-N."/>
            <person name="Lim Y.K."/>
        </authorList>
    </citation>
    <scope>NUCLEOTIDE SEQUENCE [LARGE SCALE GENOMIC DNA]</scope>
    <source>
        <strain evidence="11 12">DSM 23593</strain>
    </source>
</reference>
<gene>
    <name evidence="11" type="ORF">FRY98_15190</name>
</gene>
<dbReference type="GO" id="GO:0005737">
    <property type="term" value="C:cytoplasm"/>
    <property type="evidence" value="ECO:0007669"/>
    <property type="project" value="UniProtKB-SubCell"/>
</dbReference>
<dbReference type="PROSITE" id="PS01124">
    <property type="entry name" value="HTH_ARAC_FAMILY_2"/>
    <property type="match status" value="1"/>
</dbReference>
<dbReference type="SMART" id="SM00342">
    <property type="entry name" value="HTH_ARAC"/>
    <property type="match status" value="1"/>
</dbReference>
<dbReference type="GO" id="GO:0000160">
    <property type="term" value="P:phosphorelay signal transduction system"/>
    <property type="evidence" value="ECO:0007669"/>
    <property type="project" value="UniProtKB-KW"/>
</dbReference>
<dbReference type="Pfam" id="PF00072">
    <property type="entry name" value="Response_reg"/>
    <property type="match status" value="1"/>
</dbReference>
<keyword evidence="4" id="KW-0902">Two-component regulatory system</keyword>
<keyword evidence="5" id="KW-0805">Transcription regulation</keyword>
<dbReference type="PROSITE" id="PS00041">
    <property type="entry name" value="HTH_ARAC_FAMILY_1"/>
    <property type="match status" value="1"/>
</dbReference>
<protein>
    <submittedName>
        <fullName evidence="11">Helix-turn-helix domain-containing protein</fullName>
    </submittedName>
</protein>
<evidence type="ECO:0000259" key="9">
    <source>
        <dbReference type="PROSITE" id="PS01124"/>
    </source>
</evidence>
<evidence type="ECO:0000256" key="7">
    <source>
        <dbReference type="ARBA" id="ARBA00023163"/>
    </source>
</evidence>
<accession>A0A5D0CRY0</accession>
<dbReference type="Proteomes" id="UP000325218">
    <property type="component" value="Unassembled WGS sequence"/>
</dbReference>
<dbReference type="InterPro" id="IPR018060">
    <property type="entry name" value="HTH_AraC"/>
</dbReference>
<evidence type="ECO:0000313" key="11">
    <source>
        <dbReference type="EMBL" id="TYA12074.1"/>
    </source>
</evidence>
<evidence type="ECO:0000256" key="1">
    <source>
        <dbReference type="ARBA" id="ARBA00004496"/>
    </source>
</evidence>
<feature type="domain" description="Response regulatory" evidence="10">
    <location>
        <begin position="3"/>
        <end position="121"/>
    </location>
</feature>
<dbReference type="Pfam" id="PF12833">
    <property type="entry name" value="HTH_18"/>
    <property type="match status" value="1"/>
</dbReference>
<comment type="subcellular location">
    <subcellularLocation>
        <location evidence="1">Cytoplasm</location>
    </subcellularLocation>
</comment>
<organism evidence="11 12">
    <name type="scientific">Paenibacillus faecis</name>
    <dbReference type="NCBI Taxonomy" id="862114"/>
    <lineage>
        <taxon>Bacteria</taxon>
        <taxon>Bacillati</taxon>
        <taxon>Bacillota</taxon>
        <taxon>Bacilli</taxon>
        <taxon>Bacillales</taxon>
        <taxon>Paenibacillaceae</taxon>
        <taxon>Paenibacillus</taxon>
    </lineage>
</organism>
<dbReference type="InterPro" id="IPR009057">
    <property type="entry name" value="Homeodomain-like_sf"/>
</dbReference>
<evidence type="ECO:0000256" key="5">
    <source>
        <dbReference type="ARBA" id="ARBA00023015"/>
    </source>
</evidence>
<dbReference type="GO" id="GO:0043565">
    <property type="term" value="F:sequence-specific DNA binding"/>
    <property type="evidence" value="ECO:0007669"/>
    <property type="project" value="InterPro"/>
</dbReference>
<keyword evidence="3 8" id="KW-0597">Phosphoprotein</keyword>
<dbReference type="PANTHER" id="PTHR42713:SF3">
    <property type="entry name" value="TRANSCRIPTIONAL REGULATORY PROTEIN HPTR"/>
    <property type="match status" value="1"/>
</dbReference>
<dbReference type="InterPro" id="IPR020449">
    <property type="entry name" value="Tscrpt_reg_AraC-type_HTH"/>
</dbReference>
<dbReference type="RefSeq" id="WP_148453415.1">
    <property type="nucleotide sequence ID" value="NZ_VSDO01000003.1"/>
</dbReference>
<keyword evidence="6" id="KW-0238">DNA-binding</keyword>
<dbReference type="OrthoDB" id="342399at2"/>
<evidence type="ECO:0000256" key="2">
    <source>
        <dbReference type="ARBA" id="ARBA00022490"/>
    </source>
</evidence>
<feature type="domain" description="HTH araC/xylS-type" evidence="9">
    <location>
        <begin position="413"/>
        <end position="511"/>
    </location>
</feature>
<dbReference type="InterPro" id="IPR051552">
    <property type="entry name" value="HptR"/>
</dbReference>
<comment type="caution">
    <text evidence="11">The sequence shown here is derived from an EMBL/GenBank/DDBJ whole genome shotgun (WGS) entry which is preliminary data.</text>
</comment>
<evidence type="ECO:0000256" key="3">
    <source>
        <dbReference type="ARBA" id="ARBA00022553"/>
    </source>
</evidence>
<dbReference type="SUPFAM" id="SSF52172">
    <property type="entry name" value="CheY-like"/>
    <property type="match status" value="1"/>
</dbReference>
<dbReference type="SUPFAM" id="SSF46689">
    <property type="entry name" value="Homeodomain-like"/>
    <property type="match status" value="2"/>
</dbReference>
<evidence type="ECO:0000256" key="6">
    <source>
        <dbReference type="ARBA" id="ARBA00023125"/>
    </source>
</evidence>
<sequence length="518" mass="58735">MMNVLLVDDEPLVLEGLRTMIRWEHYGFQVCGEASNGSEAFGLIQRLMPELVLTDIRMPVIGGLELIERSNRALKRPPKFVVLSGYDDFGYARTAMRQRVAEYLLKPVDEEEIEAILRRLGSQIQGELAAEEAHRQRQRLFASHILGRLTQGEYNEDLEQQAIRGLNLPPDAELVCVLVDGVEDYAEVERQFRVLFPEEPLRSFQDGAARIGFILPASVHSEHRLQEIGLPPSRPCGRPGTGAPSSAIVAVSGRSQGIRSIRELYLQAKELCKAKRCEGKAGLFYFRDRNTASPRQDALLNEKLGCLLDCTVDGDTAKLDSALDEVFDALLGRRIGLAAAKAHVADLEFRLCRVVLEMEGAPDAYMQRVQGNCGRLSEVRDYPALKRYIHGLCREADSLLSELRLKNENNTMFHVIRHVDREYRSKLQLQDLAKQYHLNATYLGQLFKKQTGKTFNEYLHDKRIDEAKRLLKRTQMKITEIALQVGYPNADYFISKFKSKTGVLPSAYKQESERKRAE</sequence>
<dbReference type="GO" id="GO:0003700">
    <property type="term" value="F:DNA-binding transcription factor activity"/>
    <property type="evidence" value="ECO:0007669"/>
    <property type="project" value="InterPro"/>
</dbReference>
<dbReference type="PROSITE" id="PS50110">
    <property type="entry name" value="RESPONSE_REGULATORY"/>
    <property type="match status" value="1"/>
</dbReference>
<dbReference type="CDD" id="cd17536">
    <property type="entry name" value="REC_YesN-like"/>
    <property type="match status" value="1"/>
</dbReference>
<proteinExistence type="predicted"/>